<organism evidence="2 3">
    <name type="scientific">Gordonia defluvii</name>
    <dbReference type="NCBI Taxonomy" id="283718"/>
    <lineage>
        <taxon>Bacteria</taxon>
        <taxon>Bacillati</taxon>
        <taxon>Actinomycetota</taxon>
        <taxon>Actinomycetes</taxon>
        <taxon>Mycobacteriales</taxon>
        <taxon>Gordoniaceae</taxon>
        <taxon>Gordonia</taxon>
    </lineage>
</organism>
<keyword evidence="3" id="KW-1185">Reference proteome</keyword>
<reference evidence="3" key="1">
    <citation type="journal article" date="2019" name="Int. J. Syst. Evol. Microbiol.">
        <title>The Global Catalogue of Microorganisms (GCM) 10K type strain sequencing project: providing services to taxonomists for standard genome sequencing and annotation.</title>
        <authorList>
            <consortium name="The Broad Institute Genomics Platform"/>
            <consortium name="The Broad Institute Genome Sequencing Center for Infectious Disease"/>
            <person name="Wu L."/>
            <person name="Ma J."/>
        </authorList>
    </citation>
    <scope>NUCLEOTIDE SEQUENCE [LARGE SCALE GENOMIC DNA]</scope>
    <source>
        <strain evidence="3">JCM 14234</strain>
    </source>
</reference>
<evidence type="ECO:0000313" key="2">
    <source>
        <dbReference type="EMBL" id="GAA3036147.1"/>
    </source>
</evidence>
<dbReference type="InterPro" id="IPR018689">
    <property type="entry name" value="Imm33_dom"/>
</dbReference>
<dbReference type="Proteomes" id="UP001501035">
    <property type="component" value="Unassembled WGS sequence"/>
</dbReference>
<feature type="domain" description="Immunity protein Imm33" evidence="1">
    <location>
        <begin position="13"/>
        <end position="89"/>
    </location>
</feature>
<dbReference type="Pfam" id="PF09951">
    <property type="entry name" value="Imm33"/>
    <property type="match status" value="1"/>
</dbReference>
<dbReference type="EMBL" id="BAAAVS010000023">
    <property type="protein sequence ID" value="GAA3036147.1"/>
    <property type="molecule type" value="Genomic_DNA"/>
</dbReference>
<protein>
    <recommendedName>
        <fullName evidence="1">Immunity protein Imm33 domain-containing protein</fullName>
    </recommendedName>
</protein>
<accession>A0ABP6L8N9</accession>
<name>A0ABP6L8N9_9ACTN</name>
<proteinExistence type="predicted"/>
<evidence type="ECO:0000259" key="1">
    <source>
        <dbReference type="Pfam" id="PF09951"/>
    </source>
</evidence>
<comment type="caution">
    <text evidence="2">The sequence shown here is derived from an EMBL/GenBank/DDBJ whole genome shotgun (WGS) entry which is preliminary data.</text>
</comment>
<evidence type="ECO:0000313" key="3">
    <source>
        <dbReference type="Proteomes" id="UP001501035"/>
    </source>
</evidence>
<dbReference type="RefSeq" id="WP_290713265.1">
    <property type="nucleotide sequence ID" value="NZ_BAAAVS010000023.1"/>
</dbReference>
<gene>
    <name evidence="2" type="ORF">GCM10010528_16050</name>
</gene>
<sequence>MAPIEFIPNAGACLVTTHVLSGDGRIQRMVREAAQNPLDNGWRIMSDIDADEHLTNTEYWRVADYNDVCSLEPALIDVWALPVGSDLHLFRDGGDPRIVDSATGRQVIPPAAEMAAAPSADAHDVAKREDAIASETCTALSSIPDWTLALNSVTFTDGSPPANRCLLFAAGEGDTDLDRWFSGGVLPPLPFVAEATLPPGTIAHLAHHREAMPDASHRLWSTMDYAVQRDGQFYFFACRYR</sequence>